<dbReference type="RefSeq" id="WP_220641443.1">
    <property type="nucleotide sequence ID" value="NZ_CP080429.1"/>
</dbReference>
<evidence type="ECO:0000313" key="2">
    <source>
        <dbReference type="EMBL" id="QYJ69108.1"/>
    </source>
</evidence>
<gene>
    <name evidence="2" type="ORF">K1I41_04255</name>
</gene>
<proteinExistence type="predicted"/>
<protein>
    <submittedName>
        <fullName evidence="2">DUF4365 domain-containing protein</fullName>
    </submittedName>
</protein>
<reference evidence="2 3" key="1">
    <citation type="submission" date="2021-07" db="EMBL/GenBank/DDBJ databases">
        <title>Flavobacterium WSW3-B6 sp.nov, isolated from seaweed.</title>
        <authorList>
            <person name="Muhammad N."/>
            <person name="Ho H."/>
            <person name="Lee Y.-J."/>
            <person name="Nguyen T."/>
            <person name="Ho J."/>
            <person name="Kim S.-G."/>
        </authorList>
    </citation>
    <scope>NUCLEOTIDE SEQUENCE [LARGE SCALE GENOMIC DNA]</scope>
    <source>
        <strain evidence="2 3">WSW3-B6</strain>
    </source>
</reference>
<accession>A0ABX8V8C9</accession>
<evidence type="ECO:0000313" key="3">
    <source>
        <dbReference type="Proteomes" id="UP000825381"/>
    </source>
</evidence>
<sequence>MTEQLIKEHLSNGFIGILAANKGFMIDKPSVDYGVDYQLKKTTTYTPPSGGTRYIQDSRYIDLQLKATTENSVIYEPNLIKYDLEVKSYNDLVERQINGIAPLVLILFVLPSNPQIWVEVDEDEIKLRRHAYWYVPPKGSVLTNNIHRVRIEIPKVNMLGIDCFSDLHQQFYP</sequence>
<dbReference type="Proteomes" id="UP000825381">
    <property type="component" value="Chromosome"/>
</dbReference>
<dbReference type="EMBL" id="CP080429">
    <property type="protein sequence ID" value="QYJ69108.1"/>
    <property type="molecule type" value="Genomic_DNA"/>
</dbReference>
<feature type="domain" description="DUF4365" evidence="1">
    <location>
        <begin position="9"/>
        <end position="170"/>
    </location>
</feature>
<name>A0ABX8V8C9_9FLAO</name>
<dbReference type="InterPro" id="IPR025375">
    <property type="entry name" value="DUF4365"/>
</dbReference>
<organism evidence="2 3">
    <name type="scientific">Flavobacterium litorale</name>
    <dbReference type="NCBI Taxonomy" id="2856519"/>
    <lineage>
        <taxon>Bacteria</taxon>
        <taxon>Pseudomonadati</taxon>
        <taxon>Bacteroidota</taxon>
        <taxon>Flavobacteriia</taxon>
        <taxon>Flavobacteriales</taxon>
        <taxon>Flavobacteriaceae</taxon>
        <taxon>Flavobacterium</taxon>
    </lineage>
</organism>
<evidence type="ECO:0000259" key="1">
    <source>
        <dbReference type="Pfam" id="PF14280"/>
    </source>
</evidence>
<dbReference type="Pfam" id="PF14280">
    <property type="entry name" value="DUF4365"/>
    <property type="match status" value="1"/>
</dbReference>
<keyword evidence="3" id="KW-1185">Reference proteome</keyword>